<dbReference type="Pfam" id="PF13472">
    <property type="entry name" value="Lipase_GDSL_2"/>
    <property type="match status" value="1"/>
</dbReference>
<evidence type="ECO:0000313" key="4">
    <source>
        <dbReference type="Proteomes" id="UP000316213"/>
    </source>
</evidence>
<dbReference type="CDD" id="cd01834">
    <property type="entry name" value="SGNH_hydrolase_like_2"/>
    <property type="match status" value="1"/>
</dbReference>
<dbReference type="Proteomes" id="UP000316213">
    <property type="component" value="Unassembled WGS sequence"/>
</dbReference>
<keyword evidence="4" id="KW-1185">Reference proteome</keyword>
<keyword evidence="3" id="KW-0378">Hydrolase</keyword>
<dbReference type="InterPro" id="IPR036514">
    <property type="entry name" value="SGNH_hydro_sf"/>
</dbReference>
<feature type="signal peptide" evidence="1">
    <location>
        <begin position="1"/>
        <end position="30"/>
    </location>
</feature>
<gene>
    <name evidence="3" type="ORF">Pla100_48300</name>
</gene>
<evidence type="ECO:0000313" key="3">
    <source>
        <dbReference type="EMBL" id="TWT92291.1"/>
    </source>
</evidence>
<protein>
    <submittedName>
        <fullName evidence="3">GDSL-like Lipase/Acylhydrolase</fullName>
    </submittedName>
</protein>
<dbReference type="AlphaFoldDB" id="A0A5C5ZZ03"/>
<comment type="caution">
    <text evidence="3">The sequence shown here is derived from an EMBL/GenBank/DDBJ whole genome shotgun (WGS) entry which is preliminary data.</text>
</comment>
<dbReference type="Gene3D" id="3.40.50.1110">
    <property type="entry name" value="SGNH hydrolase"/>
    <property type="match status" value="1"/>
</dbReference>
<dbReference type="SUPFAM" id="SSF52266">
    <property type="entry name" value="SGNH hydrolase"/>
    <property type="match status" value="1"/>
</dbReference>
<dbReference type="GO" id="GO:0004622">
    <property type="term" value="F:phosphatidylcholine lysophospholipase activity"/>
    <property type="evidence" value="ECO:0007669"/>
    <property type="project" value="TreeGrafter"/>
</dbReference>
<feature type="chain" id="PRO_5022853625" evidence="1">
    <location>
        <begin position="31"/>
        <end position="337"/>
    </location>
</feature>
<name>A0A5C5ZZ03_9BACT</name>
<proteinExistence type="predicted"/>
<dbReference type="PANTHER" id="PTHR30383:SF5">
    <property type="entry name" value="SGNH HYDROLASE-TYPE ESTERASE DOMAIN-CONTAINING PROTEIN"/>
    <property type="match status" value="1"/>
</dbReference>
<accession>A0A5C5ZZ03</accession>
<dbReference type="InterPro" id="IPR013830">
    <property type="entry name" value="SGNH_hydro"/>
</dbReference>
<evidence type="ECO:0000256" key="1">
    <source>
        <dbReference type="SAM" id="SignalP"/>
    </source>
</evidence>
<reference evidence="3 4" key="1">
    <citation type="submission" date="2019-02" db="EMBL/GenBank/DDBJ databases">
        <title>Deep-cultivation of Planctomycetes and their phenomic and genomic characterization uncovers novel biology.</title>
        <authorList>
            <person name="Wiegand S."/>
            <person name="Jogler M."/>
            <person name="Boedeker C."/>
            <person name="Pinto D."/>
            <person name="Vollmers J."/>
            <person name="Rivas-Marin E."/>
            <person name="Kohn T."/>
            <person name="Peeters S.H."/>
            <person name="Heuer A."/>
            <person name="Rast P."/>
            <person name="Oberbeckmann S."/>
            <person name="Bunk B."/>
            <person name="Jeske O."/>
            <person name="Meyerdierks A."/>
            <person name="Storesund J.E."/>
            <person name="Kallscheuer N."/>
            <person name="Luecker S."/>
            <person name="Lage O.M."/>
            <person name="Pohl T."/>
            <person name="Merkel B.J."/>
            <person name="Hornburger P."/>
            <person name="Mueller R.-W."/>
            <person name="Bruemmer F."/>
            <person name="Labrenz M."/>
            <person name="Spormann A.M."/>
            <person name="Op Den Camp H."/>
            <person name="Overmann J."/>
            <person name="Amann R."/>
            <person name="Jetten M.S.M."/>
            <person name="Mascher T."/>
            <person name="Medema M.H."/>
            <person name="Devos D.P."/>
            <person name="Kaster A.-K."/>
            <person name="Ovreas L."/>
            <person name="Rohde M."/>
            <person name="Galperin M.Y."/>
            <person name="Jogler C."/>
        </authorList>
    </citation>
    <scope>NUCLEOTIDE SEQUENCE [LARGE SCALE GENOMIC DNA]</scope>
    <source>
        <strain evidence="3 4">Pla100</strain>
    </source>
</reference>
<sequence precursor="true">MFQPYRWEFRLRSVCFGLIFVWFAPHPVAAQSPTQPPAQSRTLAEQICSSERVVFLGDSITFQGDYVALIDAYLQSHACGSPAPMVINVGLPSETVSGLSEEGHAGGKFPRPDLMERLVRVLDTTKPSFVFACYGMNCGIYQPVSADRMQAYRDGITRLRDELTQRGVPLVLMTPVVFDNQIAKAKGSFEYWQYDDTLTAYSEWLMSLNKQGQPVIDLHTCFSKQLQARREDDPSFTFQTDAVHPSLEGHEVIADCVVEWLRSHGVGSSDSIPSVADEKRLKLFQQKMRLLRDAYVAAAGHKRPGIKAGLPIDQAIEQANQLQEQINLSFSGSNTNP</sequence>
<dbReference type="InterPro" id="IPR051532">
    <property type="entry name" value="Ester_Hydrolysis_Enzymes"/>
</dbReference>
<feature type="domain" description="SGNH hydrolase-type esterase" evidence="2">
    <location>
        <begin position="55"/>
        <end position="251"/>
    </location>
</feature>
<organism evidence="3 4">
    <name type="scientific">Neorhodopirellula pilleata</name>
    <dbReference type="NCBI Taxonomy" id="2714738"/>
    <lineage>
        <taxon>Bacteria</taxon>
        <taxon>Pseudomonadati</taxon>
        <taxon>Planctomycetota</taxon>
        <taxon>Planctomycetia</taxon>
        <taxon>Pirellulales</taxon>
        <taxon>Pirellulaceae</taxon>
        <taxon>Neorhodopirellula</taxon>
    </lineage>
</organism>
<dbReference type="EMBL" id="SJPM01000012">
    <property type="protein sequence ID" value="TWT92291.1"/>
    <property type="molecule type" value="Genomic_DNA"/>
</dbReference>
<evidence type="ECO:0000259" key="2">
    <source>
        <dbReference type="Pfam" id="PF13472"/>
    </source>
</evidence>
<keyword evidence="1" id="KW-0732">Signal</keyword>
<dbReference type="PANTHER" id="PTHR30383">
    <property type="entry name" value="THIOESTERASE 1/PROTEASE 1/LYSOPHOSPHOLIPASE L1"/>
    <property type="match status" value="1"/>
</dbReference>